<evidence type="ECO:0000313" key="2">
    <source>
        <dbReference type="EMBL" id="GBP11637.1"/>
    </source>
</evidence>
<sequence>MRMTVLTAGTTQIHINKTITQRRHIQRNTTKIVFIGKRPRRRPKGTGRSRLRPPKRGSADTDGRLQKDGTTRRRRVRCGCSVPRARAQCYVQEYSKTV</sequence>
<protein>
    <submittedName>
        <fullName evidence="2">Uncharacterized protein</fullName>
    </submittedName>
</protein>
<reference evidence="2 3" key="1">
    <citation type="journal article" date="2019" name="Commun. Biol.">
        <title>The bagworm genome reveals a unique fibroin gene that provides high tensile strength.</title>
        <authorList>
            <person name="Kono N."/>
            <person name="Nakamura H."/>
            <person name="Ohtoshi R."/>
            <person name="Tomita M."/>
            <person name="Numata K."/>
            <person name="Arakawa K."/>
        </authorList>
    </citation>
    <scope>NUCLEOTIDE SEQUENCE [LARGE SCALE GENOMIC DNA]</scope>
</reference>
<dbReference type="EMBL" id="BGZK01000047">
    <property type="protein sequence ID" value="GBP11637.1"/>
    <property type="molecule type" value="Genomic_DNA"/>
</dbReference>
<dbReference type="AlphaFoldDB" id="A0A4C1TE11"/>
<evidence type="ECO:0000256" key="1">
    <source>
        <dbReference type="SAM" id="MobiDB-lite"/>
    </source>
</evidence>
<feature type="region of interest" description="Disordered" evidence="1">
    <location>
        <begin position="34"/>
        <end position="75"/>
    </location>
</feature>
<gene>
    <name evidence="2" type="ORF">EVAR_77765_1</name>
</gene>
<keyword evidence="3" id="KW-1185">Reference proteome</keyword>
<evidence type="ECO:0000313" key="3">
    <source>
        <dbReference type="Proteomes" id="UP000299102"/>
    </source>
</evidence>
<dbReference type="Proteomes" id="UP000299102">
    <property type="component" value="Unassembled WGS sequence"/>
</dbReference>
<feature type="compositionally biased region" description="Basic residues" evidence="1">
    <location>
        <begin position="37"/>
        <end position="55"/>
    </location>
</feature>
<name>A0A4C1TE11_EUMVA</name>
<proteinExistence type="predicted"/>
<accession>A0A4C1TE11</accession>
<organism evidence="2 3">
    <name type="scientific">Eumeta variegata</name>
    <name type="common">Bagworm moth</name>
    <name type="synonym">Eumeta japonica</name>
    <dbReference type="NCBI Taxonomy" id="151549"/>
    <lineage>
        <taxon>Eukaryota</taxon>
        <taxon>Metazoa</taxon>
        <taxon>Ecdysozoa</taxon>
        <taxon>Arthropoda</taxon>
        <taxon>Hexapoda</taxon>
        <taxon>Insecta</taxon>
        <taxon>Pterygota</taxon>
        <taxon>Neoptera</taxon>
        <taxon>Endopterygota</taxon>
        <taxon>Lepidoptera</taxon>
        <taxon>Glossata</taxon>
        <taxon>Ditrysia</taxon>
        <taxon>Tineoidea</taxon>
        <taxon>Psychidae</taxon>
        <taxon>Oiketicinae</taxon>
        <taxon>Eumeta</taxon>
    </lineage>
</organism>
<comment type="caution">
    <text evidence="2">The sequence shown here is derived from an EMBL/GenBank/DDBJ whole genome shotgun (WGS) entry which is preliminary data.</text>
</comment>
<feature type="compositionally biased region" description="Basic and acidic residues" evidence="1">
    <location>
        <begin position="57"/>
        <end position="71"/>
    </location>
</feature>